<evidence type="ECO:0000256" key="18">
    <source>
        <dbReference type="ARBA" id="ARBA00080570"/>
    </source>
</evidence>
<evidence type="ECO:0000256" key="14">
    <source>
        <dbReference type="ARBA" id="ARBA00066827"/>
    </source>
</evidence>
<dbReference type="Proteomes" id="UP000316626">
    <property type="component" value="Unassembled WGS sequence"/>
</dbReference>
<dbReference type="RefSeq" id="WP_142643716.1">
    <property type="nucleotide sequence ID" value="NZ_VDGI01000020.1"/>
</dbReference>
<dbReference type="InterPro" id="IPR050102">
    <property type="entry name" value="tRNA_sulfurtransferase_ThiI"/>
</dbReference>
<evidence type="ECO:0000256" key="17">
    <source>
        <dbReference type="ARBA" id="ARBA00077849"/>
    </source>
</evidence>
<evidence type="ECO:0000256" key="19">
    <source>
        <dbReference type="HAMAP-Rule" id="MF_00021"/>
    </source>
</evidence>
<dbReference type="PANTHER" id="PTHR43209">
    <property type="entry name" value="TRNA SULFURTRANSFERASE"/>
    <property type="match status" value="1"/>
</dbReference>
<dbReference type="GO" id="GO:0005829">
    <property type="term" value="C:cytosol"/>
    <property type="evidence" value="ECO:0007669"/>
    <property type="project" value="TreeGrafter"/>
</dbReference>
<keyword evidence="22" id="KW-1185">Reference proteome</keyword>
<dbReference type="InterPro" id="IPR020536">
    <property type="entry name" value="ThiI_AANH"/>
</dbReference>
<evidence type="ECO:0000313" key="21">
    <source>
        <dbReference type="EMBL" id="TQR18439.1"/>
    </source>
</evidence>
<protein>
    <recommendedName>
        <fullName evidence="15 19">Probable tRNA sulfurtransferase</fullName>
        <ecNumber evidence="14 19">2.8.1.4</ecNumber>
    </recommendedName>
    <alternativeName>
        <fullName evidence="16 19">Sulfur carrier protein ThiS sulfurtransferase</fullName>
    </alternativeName>
    <alternativeName>
        <fullName evidence="17 19">Thiamine biosynthesis protein ThiI</fullName>
    </alternativeName>
    <alternativeName>
        <fullName evidence="18 19">tRNA 4-thiouridine synthase</fullName>
    </alternativeName>
</protein>
<dbReference type="SMART" id="SM00981">
    <property type="entry name" value="THUMP"/>
    <property type="match status" value="1"/>
</dbReference>
<feature type="binding site" evidence="19">
    <location>
        <begin position="184"/>
        <end position="185"/>
    </location>
    <ligand>
        <name>ATP</name>
        <dbReference type="ChEBI" id="CHEBI:30616"/>
    </ligand>
</feature>
<keyword evidence="3 19" id="KW-0963">Cytoplasm</keyword>
<keyword evidence="4 19" id="KW-0820">tRNA-binding</keyword>
<dbReference type="SUPFAM" id="SSF143437">
    <property type="entry name" value="THUMP domain-like"/>
    <property type="match status" value="1"/>
</dbReference>
<dbReference type="Pfam" id="PF02926">
    <property type="entry name" value="THUMP"/>
    <property type="match status" value="1"/>
</dbReference>
<dbReference type="GO" id="GO:0140741">
    <property type="term" value="F:tRNA-uracil-4 sulfurtransferase activity"/>
    <property type="evidence" value="ECO:0007669"/>
    <property type="project" value="UniProtKB-EC"/>
</dbReference>
<evidence type="ECO:0000256" key="6">
    <source>
        <dbReference type="ARBA" id="ARBA00022741"/>
    </source>
</evidence>
<dbReference type="InterPro" id="IPR003720">
    <property type="entry name" value="tRNA_STrfase"/>
</dbReference>
<evidence type="ECO:0000256" key="5">
    <source>
        <dbReference type="ARBA" id="ARBA00022679"/>
    </source>
</evidence>
<dbReference type="UniPathway" id="UPA00060"/>
<dbReference type="GO" id="GO:0009229">
    <property type="term" value="P:thiamine diphosphate biosynthetic process"/>
    <property type="evidence" value="ECO:0007669"/>
    <property type="project" value="UniProtKB-UniRule"/>
</dbReference>
<feature type="binding site" evidence="19">
    <location>
        <position position="297"/>
    </location>
    <ligand>
        <name>ATP</name>
        <dbReference type="ChEBI" id="CHEBI:30616"/>
    </ligand>
</feature>
<feature type="binding site" evidence="19">
    <location>
        <begin position="209"/>
        <end position="210"/>
    </location>
    <ligand>
        <name>ATP</name>
        <dbReference type="ChEBI" id="CHEBI:30616"/>
    </ligand>
</feature>
<evidence type="ECO:0000313" key="22">
    <source>
        <dbReference type="Proteomes" id="UP000316626"/>
    </source>
</evidence>
<dbReference type="GO" id="GO:0004810">
    <property type="term" value="F:CCA tRNA nucleotidyltransferase activity"/>
    <property type="evidence" value="ECO:0007669"/>
    <property type="project" value="InterPro"/>
</dbReference>
<dbReference type="PROSITE" id="PS51165">
    <property type="entry name" value="THUMP"/>
    <property type="match status" value="1"/>
</dbReference>
<dbReference type="EMBL" id="VDGI01000020">
    <property type="protein sequence ID" value="TQR18439.1"/>
    <property type="molecule type" value="Genomic_DNA"/>
</dbReference>
<evidence type="ECO:0000256" key="7">
    <source>
        <dbReference type="ARBA" id="ARBA00022840"/>
    </source>
</evidence>
<keyword evidence="9 19" id="KW-0784">Thiamine biosynthesis</keyword>
<dbReference type="InterPro" id="IPR004114">
    <property type="entry name" value="THUMP_dom"/>
</dbReference>
<dbReference type="InterPro" id="IPR049962">
    <property type="entry name" value="THUMP_ThiI"/>
</dbReference>
<dbReference type="NCBIfam" id="TIGR00342">
    <property type="entry name" value="tRNA uracil 4-sulfurtransferase ThiI"/>
    <property type="match status" value="1"/>
</dbReference>
<dbReference type="GO" id="GO:0052837">
    <property type="term" value="P:thiazole biosynthetic process"/>
    <property type="evidence" value="ECO:0007669"/>
    <property type="project" value="TreeGrafter"/>
</dbReference>
<evidence type="ECO:0000256" key="10">
    <source>
        <dbReference type="ARBA" id="ARBA00050570"/>
    </source>
</evidence>
<dbReference type="InterPro" id="IPR054173">
    <property type="entry name" value="ThiI_fer"/>
</dbReference>
<keyword evidence="8 19" id="KW-0694">RNA-binding</keyword>
<evidence type="ECO:0000256" key="8">
    <source>
        <dbReference type="ARBA" id="ARBA00022884"/>
    </source>
</evidence>
<dbReference type="FunFam" id="3.40.50.620:FF:000053">
    <property type="entry name" value="Probable tRNA sulfurtransferase"/>
    <property type="match status" value="1"/>
</dbReference>
<feature type="binding site" evidence="19">
    <location>
        <position position="266"/>
    </location>
    <ligand>
        <name>ATP</name>
        <dbReference type="ChEBI" id="CHEBI:30616"/>
    </ligand>
</feature>
<dbReference type="Gene3D" id="3.30.2130.30">
    <property type="match status" value="1"/>
</dbReference>
<dbReference type="CDD" id="cd01712">
    <property type="entry name" value="PPase_ThiI"/>
    <property type="match status" value="1"/>
</dbReference>
<comment type="pathway">
    <text evidence="2 19">Cofactor biosynthesis; thiamine diphosphate biosynthesis.</text>
</comment>
<evidence type="ECO:0000256" key="3">
    <source>
        <dbReference type="ARBA" id="ARBA00022490"/>
    </source>
</evidence>
<evidence type="ECO:0000256" key="15">
    <source>
        <dbReference type="ARBA" id="ARBA00071867"/>
    </source>
</evidence>
<dbReference type="OrthoDB" id="9773948at2"/>
<dbReference type="CDD" id="cd11716">
    <property type="entry name" value="THUMP_ThiI"/>
    <property type="match status" value="1"/>
</dbReference>
<dbReference type="GO" id="GO:0000049">
    <property type="term" value="F:tRNA binding"/>
    <property type="evidence" value="ECO:0007669"/>
    <property type="project" value="UniProtKB-UniRule"/>
</dbReference>
<dbReference type="SUPFAM" id="SSF52402">
    <property type="entry name" value="Adenine nucleotide alpha hydrolases-like"/>
    <property type="match status" value="1"/>
</dbReference>
<dbReference type="Pfam" id="PF02568">
    <property type="entry name" value="ThiI"/>
    <property type="match status" value="1"/>
</dbReference>
<dbReference type="HAMAP" id="MF_00021">
    <property type="entry name" value="ThiI"/>
    <property type="match status" value="1"/>
</dbReference>
<keyword evidence="6 19" id="KW-0547">Nucleotide-binding</keyword>
<evidence type="ECO:0000256" key="9">
    <source>
        <dbReference type="ARBA" id="ARBA00022977"/>
    </source>
</evidence>
<evidence type="ECO:0000256" key="11">
    <source>
        <dbReference type="ARBA" id="ARBA00052330"/>
    </source>
</evidence>
<comment type="subcellular location">
    <subcellularLocation>
        <location evidence="1 19">Cytoplasm</location>
    </subcellularLocation>
</comment>
<comment type="function">
    <text evidence="12 19">Catalyzes the ATP-dependent transfer of a sulfur to tRNA to produce 4-thiouridine in position 8 of tRNAs, which functions as a near-UV photosensor. Also catalyzes the transfer of sulfur to the sulfur carrier protein ThiS, forming ThiS-thiocarboxylate. This is a step in the synthesis of thiazole, in the thiamine biosynthesis pathway. The sulfur is donated as persulfide by IscS.</text>
</comment>
<evidence type="ECO:0000259" key="20">
    <source>
        <dbReference type="PROSITE" id="PS51165"/>
    </source>
</evidence>
<dbReference type="PANTHER" id="PTHR43209:SF1">
    <property type="entry name" value="TRNA SULFURTRANSFERASE"/>
    <property type="match status" value="1"/>
</dbReference>
<dbReference type="Gene3D" id="3.40.50.620">
    <property type="entry name" value="HUPs"/>
    <property type="match status" value="1"/>
</dbReference>
<evidence type="ECO:0000256" key="1">
    <source>
        <dbReference type="ARBA" id="ARBA00004496"/>
    </source>
</evidence>
<reference evidence="21 22" key="1">
    <citation type="submission" date="2019-06" db="EMBL/GenBank/DDBJ databases">
        <title>Psychrobacillus vulpis sp. nov., a new species isolated from feces of a red fox that inhabits in The Tablas de Daimiel Natural Park, Albacete, Spain.</title>
        <authorList>
            <person name="Rodriguez M."/>
            <person name="Reina J.C."/>
            <person name="Bejar V."/>
            <person name="Llamas I."/>
        </authorList>
    </citation>
    <scope>NUCLEOTIDE SEQUENCE [LARGE SCALE GENOMIC DNA]</scope>
    <source>
        <strain evidence="21 22">Z8</strain>
    </source>
</reference>
<dbReference type="InterPro" id="IPR049961">
    <property type="entry name" value="ThiI_N"/>
</dbReference>
<comment type="catalytic activity">
    <reaction evidence="10 19">
        <text>[ThiI sulfur-carrier protein]-S-sulfanyl-L-cysteine + a uridine in tRNA + 2 reduced [2Fe-2S]-[ferredoxin] + ATP + H(+) = [ThiI sulfur-carrier protein]-L-cysteine + a 4-thiouridine in tRNA + 2 oxidized [2Fe-2S]-[ferredoxin] + AMP + diphosphate</text>
        <dbReference type="Rhea" id="RHEA:24176"/>
        <dbReference type="Rhea" id="RHEA-COMP:10000"/>
        <dbReference type="Rhea" id="RHEA-COMP:10001"/>
        <dbReference type="Rhea" id="RHEA-COMP:13337"/>
        <dbReference type="Rhea" id="RHEA-COMP:13338"/>
        <dbReference type="Rhea" id="RHEA-COMP:13339"/>
        <dbReference type="Rhea" id="RHEA-COMP:13340"/>
        <dbReference type="ChEBI" id="CHEBI:15378"/>
        <dbReference type="ChEBI" id="CHEBI:29950"/>
        <dbReference type="ChEBI" id="CHEBI:30616"/>
        <dbReference type="ChEBI" id="CHEBI:33019"/>
        <dbReference type="ChEBI" id="CHEBI:33737"/>
        <dbReference type="ChEBI" id="CHEBI:33738"/>
        <dbReference type="ChEBI" id="CHEBI:61963"/>
        <dbReference type="ChEBI" id="CHEBI:65315"/>
        <dbReference type="ChEBI" id="CHEBI:136798"/>
        <dbReference type="ChEBI" id="CHEBI:456215"/>
        <dbReference type="EC" id="2.8.1.4"/>
    </reaction>
</comment>
<feature type="domain" description="THUMP" evidence="20">
    <location>
        <begin position="61"/>
        <end position="166"/>
    </location>
</feature>
<dbReference type="AlphaFoldDB" id="A0A544TLX3"/>
<comment type="similarity">
    <text evidence="13 19">Belongs to the ThiI family.</text>
</comment>
<keyword evidence="7 19" id="KW-0067">ATP-binding</keyword>
<evidence type="ECO:0000256" key="4">
    <source>
        <dbReference type="ARBA" id="ARBA00022555"/>
    </source>
</evidence>
<name>A0A544TLX3_9BACI</name>
<comment type="caution">
    <text evidence="21">The sequence shown here is derived from an EMBL/GenBank/DDBJ whole genome shotgun (WGS) entry which is preliminary data.</text>
</comment>
<gene>
    <name evidence="19 21" type="primary">thiI</name>
    <name evidence="21" type="ORF">FG384_16005</name>
</gene>
<organism evidence="21 22">
    <name type="scientific">Psychrobacillus vulpis</name>
    <dbReference type="NCBI Taxonomy" id="2325572"/>
    <lineage>
        <taxon>Bacteria</taxon>
        <taxon>Bacillati</taxon>
        <taxon>Bacillota</taxon>
        <taxon>Bacilli</taxon>
        <taxon>Bacillales</taxon>
        <taxon>Bacillaceae</taxon>
        <taxon>Psychrobacillus</taxon>
    </lineage>
</organism>
<dbReference type="InterPro" id="IPR014729">
    <property type="entry name" value="Rossmann-like_a/b/a_fold"/>
</dbReference>
<evidence type="ECO:0000256" key="2">
    <source>
        <dbReference type="ARBA" id="ARBA00004948"/>
    </source>
</evidence>
<proteinExistence type="inferred from homology"/>
<dbReference type="Pfam" id="PF22025">
    <property type="entry name" value="ThiI_fer"/>
    <property type="match status" value="1"/>
</dbReference>
<evidence type="ECO:0000256" key="13">
    <source>
        <dbReference type="ARBA" id="ARBA00061472"/>
    </source>
</evidence>
<dbReference type="GO" id="GO:0009228">
    <property type="term" value="P:thiamine biosynthetic process"/>
    <property type="evidence" value="ECO:0007669"/>
    <property type="project" value="UniProtKB-KW"/>
</dbReference>
<accession>A0A544TLX3</accession>
<evidence type="ECO:0000256" key="16">
    <source>
        <dbReference type="ARBA" id="ARBA00075337"/>
    </source>
</evidence>
<sequence length="400" mass="45473">MKWEKILIRYGELSTKGKNRKSFITHLKNNIKFSFIDLPNIKMTAERDRMFLTSTDDLEIQELIKSLPKIFGIQSFSPVAACTQQLEDIERTAIKIIESLDHQDKTFRVTVKRTDKRYPLDTYELQRTIANHVLRQFPSLIVQMKKPEIDLRIEVLSDAVYMMAEVIPGAGGMPLGSNGRSLLMLSGGIDSPVAGYMLLKRGVRLDAIHFHSPPFTSERSKEKVMDLANQLSHFGATVRLHVIPFTEIQQSIQSQIPENVSMTTTRRMMMKIADLVREEIGALGIVTGESLGQVASQTLESLTAINAVTTTPVFRPLISFDKLEIIDIAQKIGTYETSILPYEDCCTIFTSSCPKTKPKLEKVEYYESFKDFDELIKEAVEKRETYSFPTKKKNEFESLL</sequence>
<keyword evidence="5 19" id="KW-0808">Transferase</keyword>
<evidence type="ECO:0000256" key="12">
    <source>
        <dbReference type="ARBA" id="ARBA00058382"/>
    </source>
</evidence>
<comment type="catalytic activity">
    <reaction evidence="11 19">
        <text>[ThiS sulfur-carrier protein]-C-terminal Gly-Gly-AMP + S-sulfanyl-L-cysteinyl-[cysteine desulfurase] + AH2 = [ThiS sulfur-carrier protein]-C-terminal-Gly-aminoethanethioate + L-cysteinyl-[cysteine desulfurase] + A + AMP + 2 H(+)</text>
        <dbReference type="Rhea" id="RHEA:43340"/>
        <dbReference type="Rhea" id="RHEA-COMP:12157"/>
        <dbReference type="Rhea" id="RHEA-COMP:12158"/>
        <dbReference type="Rhea" id="RHEA-COMP:12910"/>
        <dbReference type="Rhea" id="RHEA-COMP:19908"/>
        <dbReference type="ChEBI" id="CHEBI:13193"/>
        <dbReference type="ChEBI" id="CHEBI:15378"/>
        <dbReference type="ChEBI" id="CHEBI:17499"/>
        <dbReference type="ChEBI" id="CHEBI:29950"/>
        <dbReference type="ChEBI" id="CHEBI:61963"/>
        <dbReference type="ChEBI" id="CHEBI:90618"/>
        <dbReference type="ChEBI" id="CHEBI:232372"/>
        <dbReference type="ChEBI" id="CHEBI:456215"/>
    </reaction>
</comment>
<dbReference type="EC" id="2.8.1.4" evidence="14 19"/>
<dbReference type="GO" id="GO:0005524">
    <property type="term" value="F:ATP binding"/>
    <property type="evidence" value="ECO:0007669"/>
    <property type="project" value="UniProtKB-UniRule"/>
</dbReference>
<feature type="binding site" evidence="19">
    <location>
        <position position="288"/>
    </location>
    <ligand>
        <name>ATP</name>
        <dbReference type="ChEBI" id="CHEBI:30616"/>
    </ligand>
</feature>
<dbReference type="GO" id="GO:0002937">
    <property type="term" value="P:tRNA 4-thiouridine biosynthesis"/>
    <property type="evidence" value="ECO:0007669"/>
    <property type="project" value="TreeGrafter"/>
</dbReference>